<comment type="function">
    <text evidence="1 10">Controls the rotational direction of flagella during chemotaxis.</text>
</comment>
<dbReference type="GeneID" id="93864287"/>
<dbReference type="GO" id="GO:0005886">
    <property type="term" value="C:plasma membrane"/>
    <property type="evidence" value="ECO:0007669"/>
    <property type="project" value="UniProtKB-SubCell"/>
</dbReference>
<feature type="transmembrane region" description="Helical" evidence="10">
    <location>
        <begin position="6"/>
        <end position="26"/>
    </location>
</feature>
<dbReference type="OMA" id="INCFMAK"/>
<evidence type="ECO:0000256" key="3">
    <source>
        <dbReference type="ARBA" id="ARBA00008281"/>
    </source>
</evidence>
<evidence type="ECO:0000313" key="13">
    <source>
        <dbReference type="Proteomes" id="UP000214975"/>
    </source>
</evidence>
<protein>
    <recommendedName>
        <fullName evidence="10">Flagellar protein FliL</fullName>
    </recommendedName>
</protein>
<evidence type="ECO:0000256" key="7">
    <source>
        <dbReference type="ARBA" id="ARBA00022779"/>
    </source>
</evidence>
<keyword evidence="6 10" id="KW-0812">Transmembrane</keyword>
<keyword evidence="7 10" id="KW-0283">Flagellar rotation</keyword>
<evidence type="ECO:0000313" key="12">
    <source>
        <dbReference type="EMBL" id="OXT07504.1"/>
    </source>
</evidence>
<reference evidence="11 13" key="1">
    <citation type="submission" date="2016-08" db="EMBL/GenBank/DDBJ databases">
        <title>A novel genetic cassette of butanologenic Thermoanaerobacterium thermosaccharolyticum that directly convert cellulose to butanol.</title>
        <authorList>
            <person name="Li T."/>
            <person name="He J."/>
        </authorList>
    </citation>
    <scope>NUCLEOTIDE SEQUENCE [LARGE SCALE GENOMIC DNA]</scope>
    <source>
        <strain evidence="11 13">TG57</strain>
    </source>
</reference>
<keyword evidence="8 10" id="KW-1133">Transmembrane helix</keyword>
<evidence type="ECO:0000256" key="4">
    <source>
        <dbReference type="ARBA" id="ARBA00022475"/>
    </source>
</evidence>
<dbReference type="PANTHER" id="PTHR35091:SF2">
    <property type="entry name" value="FLAGELLAR PROTEIN FLIL"/>
    <property type="match status" value="1"/>
</dbReference>
<proteinExistence type="inferred from homology"/>
<comment type="similarity">
    <text evidence="3 10">Belongs to the FliL family.</text>
</comment>
<reference evidence="12 14" key="2">
    <citation type="submission" date="2017-06" db="EMBL/GenBank/DDBJ databases">
        <title>Isolation and characterization of a thermophilic and butanogenic Thermoanaerobacterium thermosaccharolyticum M5 capable of efficient degradation of hemicellulose.</title>
        <authorList>
            <person name="Xin F."/>
            <person name="Jiang Y."/>
        </authorList>
    </citation>
    <scope>NUCLEOTIDE SEQUENCE [LARGE SCALE GENOMIC DNA]</scope>
    <source>
        <strain evidence="12 14">M5</strain>
    </source>
</reference>
<evidence type="ECO:0000256" key="9">
    <source>
        <dbReference type="ARBA" id="ARBA00023136"/>
    </source>
</evidence>
<keyword evidence="5 10" id="KW-0145">Chemotaxis</keyword>
<dbReference type="GO" id="GO:0071978">
    <property type="term" value="P:bacterial-type flagellum-dependent swarming motility"/>
    <property type="evidence" value="ECO:0007669"/>
    <property type="project" value="TreeGrafter"/>
</dbReference>
<evidence type="ECO:0000313" key="14">
    <source>
        <dbReference type="Proteomes" id="UP000215301"/>
    </source>
</evidence>
<dbReference type="InterPro" id="IPR005503">
    <property type="entry name" value="FliL"/>
</dbReference>
<dbReference type="PANTHER" id="PTHR35091">
    <property type="entry name" value="FLAGELLAR PROTEIN FLIL"/>
    <property type="match status" value="1"/>
</dbReference>
<evidence type="ECO:0000256" key="2">
    <source>
        <dbReference type="ARBA" id="ARBA00004162"/>
    </source>
</evidence>
<dbReference type="EMBL" id="NKHD01000020">
    <property type="protein sequence ID" value="OXT07504.1"/>
    <property type="molecule type" value="Genomic_DNA"/>
</dbReference>
<keyword evidence="12" id="KW-0969">Cilium</keyword>
<name>A0A231VH59_THETR</name>
<evidence type="ECO:0000256" key="8">
    <source>
        <dbReference type="ARBA" id="ARBA00022989"/>
    </source>
</evidence>
<sequence>MKNNIIIIILLVIIIAFGSAFFYFNYNSKPAKIVYYNYSPGDEFVTNLKGDDKFIKAGVELEVYDKNVLNELKDQNPKIRDAILQILRNKTAQDLEGSAGQSKLQNEIKNEINKILGADKITNVYFDDFIVQ</sequence>
<dbReference type="Pfam" id="PF03748">
    <property type="entry name" value="FliL"/>
    <property type="match status" value="1"/>
</dbReference>
<organism evidence="12 14">
    <name type="scientific">Thermoanaerobacterium thermosaccharolyticum</name>
    <name type="common">Clostridium thermosaccharolyticum</name>
    <dbReference type="NCBI Taxonomy" id="1517"/>
    <lineage>
        <taxon>Bacteria</taxon>
        <taxon>Bacillati</taxon>
        <taxon>Bacillota</taxon>
        <taxon>Clostridia</taxon>
        <taxon>Thermoanaerobacterales</taxon>
        <taxon>Thermoanaerobacteraceae</taxon>
        <taxon>Thermoanaerobacterium</taxon>
    </lineage>
</organism>
<dbReference type="GO" id="GO:0009425">
    <property type="term" value="C:bacterial-type flagellum basal body"/>
    <property type="evidence" value="ECO:0007669"/>
    <property type="project" value="InterPro"/>
</dbReference>
<dbReference type="GO" id="GO:0006935">
    <property type="term" value="P:chemotaxis"/>
    <property type="evidence" value="ECO:0007669"/>
    <property type="project" value="UniProtKB-KW"/>
</dbReference>
<accession>A0A231VH59</accession>
<evidence type="ECO:0000256" key="6">
    <source>
        <dbReference type="ARBA" id="ARBA00022692"/>
    </source>
</evidence>
<keyword evidence="12" id="KW-0282">Flagellum</keyword>
<keyword evidence="12" id="KW-0966">Cell projection</keyword>
<dbReference type="Proteomes" id="UP000214975">
    <property type="component" value="Chromosome"/>
</dbReference>
<dbReference type="AlphaFoldDB" id="A0A231VH59"/>
<evidence type="ECO:0000256" key="1">
    <source>
        <dbReference type="ARBA" id="ARBA00002254"/>
    </source>
</evidence>
<comment type="subcellular location">
    <subcellularLocation>
        <location evidence="2">Cell membrane</location>
        <topology evidence="2">Single-pass membrane protein</topology>
    </subcellularLocation>
</comment>
<keyword evidence="4 10" id="KW-1003">Cell membrane</keyword>
<keyword evidence="9 10" id="KW-0472">Membrane</keyword>
<gene>
    <name evidence="12" type="ORF">CE561_06685</name>
    <name evidence="11" type="ORF">Thert_03250</name>
</gene>
<dbReference type="EMBL" id="CP016893">
    <property type="protein sequence ID" value="AST58999.1"/>
    <property type="molecule type" value="Genomic_DNA"/>
</dbReference>
<evidence type="ECO:0000256" key="5">
    <source>
        <dbReference type="ARBA" id="ARBA00022500"/>
    </source>
</evidence>
<evidence type="ECO:0000313" key="11">
    <source>
        <dbReference type="EMBL" id="AST58999.1"/>
    </source>
</evidence>
<evidence type="ECO:0000256" key="10">
    <source>
        <dbReference type="RuleBase" id="RU364125"/>
    </source>
</evidence>
<dbReference type="Proteomes" id="UP000215301">
    <property type="component" value="Unassembled WGS sequence"/>
</dbReference>
<dbReference type="RefSeq" id="WP_013297926.1">
    <property type="nucleotide sequence ID" value="NZ_CP016893.1"/>
</dbReference>